<accession>C3N5W5</accession>
<evidence type="ECO:0000313" key="1">
    <source>
        <dbReference type="EMBL" id="ACP55390.1"/>
    </source>
</evidence>
<gene>
    <name evidence="1" type="ordered locus">M1627_1508</name>
</gene>
<dbReference type="KEGG" id="sim:M1627_1508"/>
<organism evidence="1 2">
    <name type="scientific">Saccharolobus islandicus (strain M.16.27)</name>
    <name type="common">Sulfolobus islandicus</name>
    <dbReference type="NCBI Taxonomy" id="427318"/>
    <lineage>
        <taxon>Archaea</taxon>
        <taxon>Thermoproteota</taxon>
        <taxon>Thermoprotei</taxon>
        <taxon>Sulfolobales</taxon>
        <taxon>Sulfolobaceae</taxon>
        <taxon>Saccharolobus</taxon>
    </lineage>
</organism>
<dbReference type="HOGENOM" id="CLU_2353335_0_0_2"/>
<dbReference type="Proteomes" id="UP000002307">
    <property type="component" value="Chromosome"/>
</dbReference>
<sequence>MEMNEEEMVNKVFARINEFLNSNNQILFNVEELKVVWAMKDGYTMKGFLRIGKKHVRFWLVYNKNTGAFEFWIPGIGAMVFKQKTVEKFLEEVKEEEEK</sequence>
<name>C3N5W5_SACI3</name>
<evidence type="ECO:0000313" key="2">
    <source>
        <dbReference type="Proteomes" id="UP000002307"/>
    </source>
</evidence>
<dbReference type="EMBL" id="CP001401">
    <property type="protein sequence ID" value="ACP55390.1"/>
    <property type="molecule type" value="Genomic_DNA"/>
</dbReference>
<dbReference type="AlphaFoldDB" id="C3N5W5"/>
<protein>
    <submittedName>
        <fullName evidence="1">Uncharacterized protein</fullName>
    </submittedName>
</protein>
<reference evidence="1 2" key="1">
    <citation type="journal article" date="2009" name="Proc. Natl. Acad. Sci. U.S.A.">
        <title>Biogeography of the Sulfolobus islandicus pan-genome.</title>
        <authorList>
            <person name="Reno M.L."/>
            <person name="Held N.L."/>
            <person name="Fields C.J."/>
            <person name="Burke P.V."/>
            <person name="Whitaker R.J."/>
        </authorList>
    </citation>
    <scope>NUCLEOTIDE SEQUENCE [LARGE SCALE GENOMIC DNA]</scope>
    <source>
        <strain evidence="1 2">M.16.27</strain>
    </source>
</reference>
<proteinExistence type="predicted"/>